<feature type="compositionally biased region" description="Basic residues" evidence="1">
    <location>
        <begin position="88"/>
        <end position="99"/>
    </location>
</feature>
<dbReference type="EMBL" id="CACRXK020000451">
    <property type="protein sequence ID" value="CAB3981995.1"/>
    <property type="molecule type" value="Genomic_DNA"/>
</dbReference>
<protein>
    <submittedName>
        <fullName evidence="2">Uncharacterized protein</fullName>
    </submittedName>
</protein>
<feature type="region of interest" description="Disordered" evidence="1">
    <location>
        <begin position="1"/>
        <end position="47"/>
    </location>
</feature>
<dbReference type="OrthoDB" id="10023262at2759"/>
<name>A0A6S7FQN9_PARCT</name>
<organism evidence="2 3">
    <name type="scientific">Paramuricea clavata</name>
    <name type="common">Red gorgonian</name>
    <name type="synonym">Violescent sea-whip</name>
    <dbReference type="NCBI Taxonomy" id="317549"/>
    <lineage>
        <taxon>Eukaryota</taxon>
        <taxon>Metazoa</taxon>
        <taxon>Cnidaria</taxon>
        <taxon>Anthozoa</taxon>
        <taxon>Octocorallia</taxon>
        <taxon>Malacalcyonacea</taxon>
        <taxon>Plexauridae</taxon>
        <taxon>Paramuricea</taxon>
    </lineage>
</organism>
<accession>A0A6S7FQN9</accession>
<feature type="compositionally biased region" description="Acidic residues" evidence="1">
    <location>
        <begin position="11"/>
        <end position="23"/>
    </location>
</feature>
<keyword evidence="3" id="KW-1185">Reference proteome</keyword>
<reference evidence="2" key="1">
    <citation type="submission" date="2020-04" db="EMBL/GenBank/DDBJ databases">
        <authorList>
            <person name="Alioto T."/>
            <person name="Alioto T."/>
            <person name="Gomez Garrido J."/>
        </authorList>
    </citation>
    <scope>NUCLEOTIDE SEQUENCE</scope>
    <source>
        <strain evidence="2">A484AB</strain>
    </source>
</reference>
<evidence type="ECO:0000313" key="3">
    <source>
        <dbReference type="Proteomes" id="UP001152795"/>
    </source>
</evidence>
<dbReference type="Proteomes" id="UP001152795">
    <property type="component" value="Unassembled WGS sequence"/>
</dbReference>
<feature type="compositionally biased region" description="Low complexity" evidence="1">
    <location>
        <begin position="1"/>
        <end position="10"/>
    </location>
</feature>
<proteinExistence type="predicted"/>
<sequence length="181" mass="20084">MAISTGSDESSVSEDELDASEAETEQRSTTPIAKKQKKTSSQEQPFMDSWSQLPQFKKWIQRRVGNDRKAKPYCGLCEQMSTCSKTGIKRHATSKKHQSREKLTTTTRSLSHMVSHISNDDVATAMEVKICAFTAEHNLPLSILDSIVAFLCSLFPNDDPLKKVKLGKQKATNGYSSGARV</sequence>
<comment type="caution">
    <text evidence="2">The sequence shown here is derived from an EMBL/GenBank/DDBJ whole genome shotgun (WGS) entry which is preliminary data.</text>
</comment>
<evidence type="ECO:0000256" key="1">
    <source>
        <dbReference type="SAM" id="MobiDB-lite"/>
    </source>
</evidence>
<dbReference type="AlphaFoldDB" id="A0A6S7FQN9"/>
<evidence type="ECO:0000313" key="2">
    <source>
        <dbReference type="EMBL" id="CAB3981995.1"/>
    </source>
</evidence>
<feature type="region of interest" description="Disordered" evidence="1">
    <location>
        <begin position="88"/>
        <end position="108"/>
    </location>
</feature>
<gene>
    <name evidence="2" type="ORF">PACLA_8A001797</name>
</gene>